<dbReference type="InterPro" id="IPR036390">
    <property type="entry name" value="WH_DNA-bd_sf"/>
</dbReference>
<dbReference type="EMBL" id="NEDP02001524">
    <property type="protein sequence ID" value="OWF53056.1"/>
    <property type="molecule type" value="Genomic_DNA"/>
</dbReference>
<dbReference type="FunFam" id="1.10.10.10:FF:001336">
    <property type="entry name" value="Epithelium specific ets factor 3, ese3, putative"/>
    <property type="match status" value="1"/>
</dbReference>
<dbReference type="AlphaFoldDB" id="A0A210QWJ1"/>
<sequence>MGYATLFTGSLRSTKILQVYKMEEHMGRMPDQKGDTHCKTFIELKQVALDVYGENICKMAVSPTSVHHRKQWRKIQQKQQDSTTYVSNVSYGIKQEPVTGCTAQSHENFPRDSTTYISNVSYGIKQEPVTGCIAQSNENFPRDSRLCTEAGYLYPVDDSQAYFHRQDSQDIYAEQPQTTDSPRYADTTKELVHNVENMKVTNSNGEVIVELYGYHYPIDVSAAIDINGAQRTDNKHVDFTHSLLSSPPRPESPVHMRSKSDNLYSDPCLHKSLKTKDTGKLKYRQKRMQRGCRLWEFIRDLLQNPLYNPSHIKWIDRSVGEFRLVKSNQIARMWGAKKNNECMTYEKLSRAMRYYYKREILSPVLGKRLVYRFGAKSYGW</sequence>
<dbReference type="PROSITE" id="PS50061">
    <property type="entry name" value="ETS_DOMAIN_3"/>
    <property type="match status" value="1"/>
</dbReference>
<comment type="subcellular location">
    <subcellularLocation>
        <location evidence="3">Nucleus</location>
    </subcellularLocation>
</comment>
<dbReference type="PRINTS" id="PR00454">
    <property type="entry name" value="ETSDOMAIN"/>
</dbReference>
<comment type="caution">
    <text evidence="6">The sequence shown here is derived from an EMBL/GenBank/DDBJ whole genome shotgun (WGS) entry which is preliminary data.</text>
</comment>
<keyword evidence="2 3" id="KW-0238">DNA-binding</keyword>
<dbReference type="Pfam" id="PF00178">
    <property type="entry name" value="Ets"/>
    <property type="match status" value="1"/>
</dbReference>
<reference evidence="6 7" key="1">
    <citation type="journal article" date="2017" name="Nat. Ecol. Evol.">
        <title>Scallop genome provides insights into evolution of bilaterian karyotype and development.</title>
        <authorList>
            <person name="Wang S."/>
            <person name="Zhang J."/>
            <person name="Jiao W."/>
            <person name="Li J."/>
            <person name="Xun X."/>
            <person name="Sun Y."/>
            <person name="Guo X."/>
            <person name="Huan P."/>
            <person name="Dong B."/>
            <person name="Zhang L."/>
            <person name="Hu X."/>
            <person name="Sun X."/>
            <person name="Wang J."/>
            <person name="Zhao C."/>
            <person name="Wang Y."/>
            <person name="Wang D."/>
            <person name="Huang X."/>
            <person name="Wang R."/>
            <person name="Lv J."/>
            <person name="Li Y."/>
            <person name="Zhang Z."/>
            <person name="Liu B."/>
            <person name="Lu W."/>
            <person name="Hui Y."/>
            <person name="Liang J."/>
            <person name="Zhou Z."/>
            <person name="Hou R."/>
            <person name="Li X."/>
            <person name="Liu Y."/>
            <person name="Li H."/>
            <person name="Ning X."/>
            <person name="Lin Y."/>
            <person name="Zhao L."/>
            <person name="Xing Q."/>
            <person name="Dou J."/>
            <person name="Li Y."/>
            <person name="Mao J."/>
            <person name="Guo H."/>
            <person name="Dou H."/>
            <person name="Li T."/>
            <person name="Mu C."/>
            <person name="Jiang W."/>
            <person name="Fu Q."/>
            <person name="Fu X."/>
            <person name="Miao Y."/>
            <person name="Liu J."/>
            <person name="Yu Q."/>
            <person name="Li R."/>
            <person name="Liao H."/>
            <person name="Li X."/>
            <person name="Kong Y."/>
            <person name="Jiang Z."/>
            <person name="Chourrout D."/>
            <person name="Li R."/>
            <person name="Bao Z."/>
        </authorList>
    </citation>
    <scope>NUCLEOTIDE SEQUENCE [LARGE SCALE GENOMIC DNA]</scope>
    <source>
        <strain evidence="6 7">PY_sf001</strain>
    </source>
</reference>
<dbReference type="OrthoDB" id="8196042at2759"/>
<dbReference type="GO" id="GO:0043565">
    <property type="term" value="F:sequence-specific DNA binding"/>
    <property type="evidence" value="ECO:0007669"/>
    <property type="project" value="InterPro"/>
</dbReference>
<keyword evidence="7" id="KW-1185">Reference proteome</keyword>
<dbReference type="Gene3D" id="1.10.10.10">
    <property type="entry name" value="Winged helix-like DNA-binding domain superfamily/Winged helix DNA-binding domain"/>
    <property type="match status" value="1"/>
</dbReference>
<evidence type="ECO:0000256" key="3">
    <source>
        <dbReference type="RuleBase" id="RU004019"/>
    </source>
</evidence>
<dbReference type="InterPro" id="IPR036388">
    <property type="entry name" value="WH-like_DNA-bd_sf"/>
</dbReference>
<evidence type="ECO:0000313" key="6">
    <source>
        <dbReference type="EMBL" id="OWF53056.1"/>
    </source>
</evidence>
<dbReference type="GO" id="GO:0030154">
    <property type="term" value="P:cell differentiation"/>
    <property type="evidence" value="ECO:0007669"/>
    <property type="project" value="TreeGrafter"/>
</dbReference>
<dbReference type="STRING" id="6573.A0A210QWJ1"/>
<dbReference type="PANTHER" id="PTHR11849:SF190">
    <property type="entry name" value="ETS-DOMAIN PROTEIN"/>
    <property type="match status" value="1"/>
</dbReference>
<accession>A0A210QWJ1</accession>
<feature type="region of interest" description="Disordered" evidence="4">
    <location>
        <begin position="240"/>
        <end position="261"/>
    </location>
</feature>
<evidence type="ECO:0000259" key="5">
    <source>
        <dbReference type="PROSITE" id="PS50061"/>
    </source>
</evidence>
<name>A0A210QWJ1_MIZYE</name>
<keyword evidence="3" id="KW-0539">Nucleus</keyword>
<protein>
    <submittedName>
        <fullName evidence="6">ETS homologous factor</fullName>
    </submittedName>
</protein>
<dbReference type="GO" id="GO:0000981">
    <property type="term" value="F:DNA-binding transcription factor activity, RNA polymerase II-specific"/>
    <property type="evidence" value="ECO:0007669"/>
    <property type="project" value="TreeGrafter"/>
</dbReference>
<dbReference type="InterPro" id="IPR046328">
    <property type="entry name" value="ETS_fam"/>
</dbReference>
<evidence type="ECO:0000313" key="7">
    <source>
        <dbReference type="Proteomes" id="UP000242188"/>
    </source>
</evidence>
<dbReference type="SUPFAM" id="SSF46785">
    <property type="entry name" value="Winged helix' DNA-binding domain"/>
    <property type="match status" value="1"/>
</dbReference>
<dbReference type="Proteomes" id="UP000242188">
    <property type="component" value="Unassembled WGS sequence"/>
</dbReference>
<comment type="similarity">
    <text evidence="1 3">Belongs to the ETS family.</text>
</comment>
<dbReference type="InterPro" id="IPR000418">
    <property type="entry name" value="Ets_dom"/>
</dbReference>
<proteinExistence type="inferred from homology"/>
<evidence type="ECO:0000256" key="4">
    <source>
        <dbReference type="SAM" id="MobiDB-lite"/>
    </source>
</evidence>
<dbReference type="GO" id="GO:0005634">
    <property type="term" value="C:nucleus"/>
    <property type="evidence" value="ECO:0007669"/>
    <property type="project" value="UniProtKB-SubCell"/>
</dbReference>
<dbReference type="SMART" id="SM00413">
    <property type="entry name" value="ETS"/>
    <property type="match status" value="1"/>
</dbReference>
<organism evidence="6 7">
    <name type="scientific">Mizuhopecten yessoensis</name>
    <name type="common">Japanese scallop</name>
    <name type="synonym">Patinopecten yessoensis</name>
    <dbReference type="NCBI Taxonomy" id="6573"/>
    <lineage>
        <taxon>Eukaryota</taxon>
        <taxon>Metazoa</taxon>
        <taxon>Spiralia</taxon>
        <taxon>Lophotrochozoa</taxon>
        <taxon>Mollusca</taxon>
        <taxon>Bivalvia</taxon>
        <taxon>Autobranchia</taxon>
        <taxon>Pteriomorphia</taxon>
        <taxon>Pectinida</taxon>
        <taxon>Pectinoidea</taxon>
        <taxon>Pectinidae</taxon>
        <taxon>Mizuhopecten</taxon>
    </lineage>
</organism>
<evidence type="ECO:0000256" key="2">
    <source>
        <dbReference type="ARBA" id="ARBA00023125"/>
    </source>
</evidence>
<dbReference type="PANTHER" id="PTHR11849">
    <property type="entry name" value="ETS"/>
    <property type="match status" value="1"/>
</dbReference>
<feature type="domain" description="ETS" evidence="5">
    <location>
        <begin position="292"/>
        <end position="374"/>
    </location>
</feature>
<evidence type="ECO:0000256" key="1">
    <source>
        <dbReference type="ARBA" id="ARBA00005562"/>
    </source>
</evidence>
<gene>
    <name evidence="6" type="ORF">KP79_PYT17885</name>
</gene>